<keyword evidence="4 6" id="KW-1133">Transmembrane helix</keyword>
<feature type="transmembrane region" description="Helical" evidence="6">
    <location>
        <begin position="115"/>
        <end position="141"/>
    </location>
</feature>
<keyword evidence="5 6" id="KW-0472">Membrane</keyword>
<dbReference type="Pfam" id="PF05653">
    <property type="entry name" value="Mg_trans_NIPA"/>
    <property type="match status" value="1"/>
</dbReference>
<accession>A0AA88YJ57</accession>
<evidence type="ECO:0000313" key="8">
    <source>
        <dbReference type="Proteomes" id="UP001186944"/>
    </source>
</evidence>
<dbReference type="SUPFAM" id="SSF103481">
    <property type="entry name" value="Multidrug resistance efflux transporter EmrE"/>
    <property type="match status" value="1"/>
</dbReference>
<evidence type="ECO:0000256" key="4">
    <source>
        <dbReference type="ARBA" id="ARBA00022989"/>
    </source>
</evidence>
<feature type="transmembrane region" description="Helical" evidence="6">
    <location>
        <begin position="87"/>
        <end position="106"/>
    </location>
</feature>
<proteinExistence type="inferred from homology"/>
<dbReference type="PANTHER" id="PTHR12570">
    <property type="match status" value="1"/>
</dbReference>
<feature type="transmembrane region" description="Helical" evidence="6">
    <location>
        <begin position="153"/>
        <end position="173"/>
    </location>
</feature>
<evidence type="ECO:0000256" key="3">
    <source>
        <dbReference type="ARBA" id="ARBA00022692"/>
    </source>
</evidence>
<evidence type="ECO:0000256" key="6">
    <source>
        <dbReference type="SAM" id="Phobius"/>
    </source>
</evidence>
<dbReference type="InterPro" id="IPR008521">
    <property type="entry name" value="Mg_trans_NIPA"/>
</dbReference>
<comment type="subcellular location">
    <subcellularLocation>
        <location evidence="1">Membrane</location>
        <topology evidence="1">Multi-pass membrane protein</topology>
    </subcellularLocation>
</comment>
<feature type="transmembrane region" description="Helical" evidence="6">
    <location>
        <begin position="216"/>
        <end position="236"/>
    </location>
</feature>
<comment type="caution">
    <text evidence="7">The sequence shown here is derived from an EMBL/GenBank/DDBJ whole genome shotgun (WGS) entry which is preliminary data.</text>
</comment>
<dbReference type="InterPro" id="IPR037185">
    <property type="entry name" value="EmrE-like"/>
</dbReference>
<reference evidence="7" key="1">
    <citation type="submission" date="2019-08" db="EMBL/GenBank/DDBJ databases">
        <title>The improved chromosome-level genome for the pearl oyster Pinctada fucata martensii using PacBio sequencing and Hi-C.</title>
        <authorList>
            <person name="Zheng Z."/>
        </authorList>
    </citation>
    <scope>NUCLEOTIDE SEQUENCE</scope>
    <source>
        <strain evidence="7">ZZ-2019</strain>
        <tissue evidence="7">Adductor muscle</tissue>
    </source>
</reference>
<name>A0AA88YJ57_PINIB</name>
<feature type="non-terminal residue" evidence="7">
    <location>
        <position position="1"/>
    </location>
</feature>
<protein>
    <submittedName>
        <fullName evidence="7">Uncharacterized protein</fullName>
    </submittedName>
</protein>
<evidence type="ECO:0000256" key="5">
    <source>
        <dbReference type="ARBA" id="ARBA00023136"/>
    </source>
</evidence>
<evidence type="ECO:0000256" key="1">
    <source>
        <dbReference type="ARBA" id="ARBA00004141"/>
    </source>
</evidence>
<feature type="transmembrane region" description="Helical" evidence="6">
    <location>
        <begin position="12"/>
        <end position="36"/>
    </location>
</feature>
<feature type="transmembrane region" description="Helical" evidence="6">
    <location>
        <begin position="180"/>
        <end position="204"/>
    </location>
</feature>
<gene>
    <name evidence="7" type="ORF">FSP39_020077</name>
</gene>
<organism evidence="7 8">
    <name type="scientific">Pinctada imbricata</name>
    <name type="common">Atlantic pearl-oyster</name>
    <name type="synonym">Pinctada martensii</name>
    <dbReference type="NCBI Taxonomy" id="66713"/>
    <lineage>
        <taxon>Eukaryota</taxon>
        <taxon>Metazoa</taxon>
        <taxon>Spiralia</taxon>
        <taxon>Lophotrochozoa</taxon>
        <taxon>Mollusca</taxon>
        <taxon>Bivalvia</taxon>
        <taxon>Autobranchia</taxon>
        <taxon>Pteriomorphia</taxon>
        <taxon>Pterioida</taxon>
        <taxon>Pterioidea</taxon>
        <taxon>Pteriidae</taxon>
        <taxon>Pinctada</taxon>
    </lineage>
</organism>
<evidence type="ECO:0000313" key="7">
    <source>
        <dbReference type="EMBL" id="KAK3100449.1"/>
    </source>
</evidence>
<evidence type="ECO:0000256" key="2">
    <source>
        <dbReference type="ARBA" id="ARBA00007230"/>
    </source>
</evidence>
<dbReference type="Proteomes" id="UP001186944">
    <property type="component" value="Unassembled WGS sequence"/>
</dbReference>
<keyword evidence="8" id="KW-1185">Reference proteome</keyword>
<dbReference type="AlphaFoldDB" id="A0AA88YJ57"/>
<dbReference type="GO" id="GO:0015095">
    <property type="term" value="F:magnesium ion transmembrane transporter activity"/>
    <property type="evidence" value="ECO:0007669"/>
    <property type="project" value="InterPro"/>
</dbReference>
<keyword evidence="3 6" id="KW-0812">Transmembrane</keyword>
<feature type="transmembrane region" description="Helical" evidence="6">
    <location>
        <begin position="48"/>
        <end position="67"/>
    </location>
</feature>
<sequence>ISVVSGECSNFAAYAFAPATMVTPLGALSVLVSAVLSSRFLKEKLNLLGKLGCALCILGSTIIVLNSPHDQEVESMEDLLHKLPEPGFIITAIIYLGVTLFFIFFMSPRYGQKNVLIYITICSTLGAFTVMGCKGIGLALTETVLGKNQFTNWLTYFFIVMVLVCILIQLNYLNKALDCFNTAIVTSVDYVMFTSCVILLSVILYKEWFNMDGKQIAADICGFIIICIGMVLLQAFRHMEVSWRNLPKAKKEENGTAVILNGEVIISQNDIHLSESRDDLQSNIEMDNECLDNYNSPEVFDDDLKPVKI</sequence>
<dbReference type="GO" id="GO:0016020">
    <property type="term" value="C:membrane"/>
    <property type="evidence" value="ECO:0007669"/>
    <property type="project" value="UniProtKB-SubCell"/>
</dbReference>
<dbReference type="PANTHER" id="PTHR12570:SF92">
    <property type="entry name" value="SPICHTHYIN, ISOFORM B"/>
    <property type="match status" value="1"/>
</dbReference>
<comment type="similarity">
    <text evidence="2">Belongs to the NIPA family.</text>
</comment>
<dbReference type="EMBL" id="VSWD01000006">
    <property type="protein sequence ID" value="KAK3100449.1"/>
    <property type="molecule type" value="Genomic_DNA"/>
</dbReference>